<dbReference type="NCBIfam" id="NF033554">
    <property type="entry name" value="floc_PepA"/>
    <property type="match status" value="1"/>
</dbReference>
<feature type="chain" id="PRO_5047494016" description="Ice-binding protein C-terminal domain-containing protein" evidence="1">
    <location>
        <begin position="32"/>
        <end position="264"/>
    </location>
</feature>
<evidence type="ECO:0000313" key="3">
    <source>
        <dbReference type="EMBL" id="MDR7268974.1"/>
    </source>
</evidence>
<protein>
    <recommendedName>
        <fullName evidence="2">Ice-binding protein C-terminal domain-containing protein</fullName>
    </recommendedName>
</protein>
<name>A0ABU1YJE9_ROSSA</name>
<evidence type="ECO:0000259" key="2">
    <source>
        <dbReference type="Pfam" id="PF07589"/>
    </source>
</evidence>
<feature type="signal peptide" evidence="1">
    <location>
        <begin position="1"/>
        <end position="31"/>
    </location>
</feature>
<organism evidence="3 4">
    <name type="scientific">Roseateles saccharophilus</name>
    <name type="common">Pseudomonas saccharophila</name>
    <dbReference type="NCBI Taxonomy" id="304"/>
    <lineage>
        <taxon>Bacteria</taxon>
        <taxon>Pseudomonadati</taxon>
        <taxon>Pseudomonadota</taxon>
        <taxon>Betaproteobacteria</taxon>
        <taxon>Burkholderiales</taxon>
        <taxon>Sphaerotilaceae</taxon>
        <taxon>Roseateles</taxon>
    </lineage>
</organism>
<dbReference type="InterPro" id="IPR013424">
    <property type="entry name" value="Ice-binding_C"/>
</dbReference>
<gene>
    <name evidence="3" type="ORF">J2X20_001603</name>
</gene>
<keyword evidence="1" id="KW-0732">Signal</keyword>
<sequence length="264" mass="26951">MMHTPSKLRFPILHGASVAAALMTFCVAASAALPTFNFNPGAVGLNGASLTADNILISNYSTVTIDPAGTFTESGYLPITGFQLSGSALTPGGLNTDYGLYLAFTGTGTTTVNDPTTTFNFGNFTTLTYTLYGYNGTASFGFSGNTPTETASGEVALASGTLISGSVLTVPTGGGTFSPSANAMLTVSLTQPTFFSPDPFYSVALTAFSNTPSQVEPFAGGFRIRQGGGSLNFAPVPEPGSAAMLLCGLVAAGFLGYRRQGRQG</sequence>
<evidence type="ECO:0000313" key="4">
    <source>
        <dbReference type="Proteomes" id="UP001180453"/>
    </source>
</evidence>
<comment type="caution">
    <text evidence="3">The sequence shown here is derived from an EMBL/GenBank/DDBJ whole genome shotgun (WGS) entry which is preliminary data.</text>
</comment>
<keyword evidence="4" id="KW-1185">Reference proteome</keyword>
<feature type="domain" description="Ice-binding protein C-terminal" evidence="2">
    <location>
        <begin position="235"/>
        <end position="259"/>
    </location>
</feature>
<proteinExistence type="predicted"/>
<evidence type="ECO:0000256" key="1">
    <source>
        <dbReference type="SAM" id="SignalP"/>
    </source>
</evidence>
<dbReference type="RefSeq" id="WP_310263219.1">
    <property type="nucleotide sequence ID" value="NZ_JAVDXU010000001.1"/>
</dbReference>
<dbReference type="EMBL" id="JAVDXU010000001">
    <property type="protein sequence ID" value="MDR7268974.1"/>
    <property type="molecule type" value="Genomic_DNA"/>
</dbReference>
<accession>A0ABU1YJE9</accession>
<dbReference type="Pfam" id="PF07589">
    <property type="entry name" value="PEP-CTERM"/>
    <property type="match status" value="1"/>
</dbReference>
<reference evidence="3 4" key="1">
    <citation type="submission" date="2023-07" db="EMBL/GenBank/DDBJ databases">
        <title>Sorghum-associated microbial communities from plants grown in Nebraska, USA.</title>
        <authorList>
            <person name="Schachtman D."/>
        </authorList>
    </citation>
    <scope>NUCLEOTIDE SEQUENCE [LARGE SCALE GENOMIC DNA]</scope>
    <source>
        <strain evidence="3 4">BE314</strain>
    </source>
</reference>
<dbReference type="Proteomes" id="UP001180453">
    <property type="component" value="Unassembled WGS sequence"/>
</dbReference>